<dbReference type="EMBL" id="PJMW01000002">
    <property type="protein sequence ID" value="PKV79914.1"/>
    <property type="molecule type" value="Genomic_DNA"/>
</dbReference>
<evidence type="ECO:0000313" key="1">
    <source>
        <dbReference type="EMBL" id="PKV79914.1"/>
    </source>
</evidence>
<protein>
    <recommendedName>
        <fullName evidence="3">Ribbon-helix-helix CopG family protein</fullName>
    </recommendedName>
</protein>
<proteinExistence type="predicted"/>
<dbReference type="GO" id="GO:0006355">
    <property type="term" value="P:regulation of DNA-templated transcription"/>
    <property type="evidence" value="ECO:0007669"/>
    <property type="project" value="InterPro"/>
</dbReference>
<comment type="caution">
    <text evidence="1">The sequence shown here is derived from an EMBL/GenBank/DDBJ whole genome shotgun (WGS) entry which is preliminary data.</text>
</comment>
<evidence type="ECO:0000313" key="2">
    <source>
        <dbReference type="Proteomes" id="UP000233766"/>
    </source>
</evidence>
<organism evidence="1 2">
    <name type="scientific">Nocardia fluminea</name>
    <dbReference type="NCBI Taxonomy" id="134984"/>
    <lineage>
        <taxon>Bacteria</taxon>
        <taxon>Bacillati</taxon>
        <taxon>Actinomycetota</taxon>
        <taxon>Actinomycetes</taxon>
        <taxon>Mycobacteriales</taxon>
        <taxon>Nocardiaceae</taxon>
        <taxon>Nocardia</taxon>
    </lineage>
</organism>
<name>A0A2N3VE41_9NOCA</name>
<reference evidence="1 2" key="1">
    <citation type="submission" date="2017-12" db="EMBL/GenBank/DDBJ databases">
        <title>Sequencing the genomes of 1000 Actinobacteria strains.</title>
        <authorList>
            <person name="Klenk H.-P."/>
        </authorList>
    </citation>
    <scope>NUCLEOTIDE SEQUENCE [LARGE SCALE GENOMIC DNA]</scope>
    <source>
        <strain evidence="1 2">DSM 44489</strain>
    </source>
</reference>
<dbReference type="InterPro" id="IPR013321">
    <property type="entry name" value="Arc_rbn_hlx_hlx"/>
</dbReference>
<keyword evidence="2" id="KW-1185">Reference proteome</keyword>
<sequence>MTTITVQLPDEVAEQLAAAATAAGVSVNVAMVQAAQEWIHANAQRARERARMQQVLAEDPHLRALLGDD</sequence>
<dbReference type="Gene3D" id="1.10.1220.10">
    <property type="entry name" value="Met repressor-like"/>
    <property type="match status" value="1"/>
</dbReference>
<dbReference type="SUPFAM" id="SSF47598">
    <property type="entry name" value="Ribbon-helix-helix"/>
    <property type="match status" value="1"/>
</dbReference>
<dbReference type="InterPro" id="IPR010985">
    <property type="entry name" value="Ribbon_hlx_hlx"/>
</dbReference>
<accession>A0A2N3VE41</accession>
<dbReference type="RefSeq" id="WP_101465962.1">
    <property type="nucleotide sequence ID" value="NZ_JBFALA010000004.1"/>
</dbReference>
<gene>
    <name evidence="1" type="ORF">ATK86_4330</name>
</gene>
<dbReference type="AlphaFoldDB" id="A0A2N3VE41"/>
<dbReference type="Proteomes" id="UP000233766">
    <property type="component" value="Unassembled WGS sequence"/>
</dbReference>
<evidence type="ECO:0008006" key="3">
    <source>
        <dbReference type="Google" id="ProtNLM"/>
    </source>
</evidence>